<sequence length="68" mass="7185">LRLHAFHAGVERDRPARRQPAAALDGGGLAHRRAGRRALRGRSGAPLARGPTRAGAALGRPPPARLRL</sequence>
<name>A0A6J4HRI4_9PROT</name>
<feature type="region of interest" description="Disordered" evidence="1">
    <location>
        <begin position="1"/>
        <end position="68"/>
    </location>
</feature>
<feature type="compositionally biased region" description="Basic residues" evidence="1">
    <location>
        <begin position="30"/>
        <end position="40"/>
    </location>
</feature>
<evidence type="ECO:0000313" key="2">
    <source>
        <dbReference type="EMBL" id="CAA9229851.1"/>
    </source>
</evidence>
<dbReference type="EMBL" id="CADCTD010000039">
    <property type="protein sequence ID" value="CAA9229851.1"/>
    <property type="molecule type" value="Genomic_DNA"/>
</dbReference>
<proteinExistence type="predicted"/>
<feature type="compositionally biased region" description="Low complexity" evidence="1">
    <location>
        <begin position="41"/>
        <end position="59"/>
    </location>
</feature>
<evidence type="ECO:0000256" key="1">
    <source>
        <dbReference type="SAM" id="MobiDB-lite"/>
    </source>
</evidence>
<reference evidence="2" key="1">
    <citation type="submission" date="2020-02" db="EMBL/GenBank/DDBJ databases">
        <authorList>
            <person name="Meier V. D."/>
        </authorList>
    </citation>
    <scope>NUCLEOTIDE SEQUENCE</scope>
    <source>
        <strain evidence="2">AVDCRST_MAG27</strain>
    </source>
</reference>
<gene>
    <name evidence="2" type="ORF">AVDCRST_MAG27-831</name>
</gene>
<dbReference type="AlphaFoldDB" id="A0A6J4HRI4"/>
<feature type="non-terminal residue" evidence="2">
    <location>
        <position position="68"/>
    </location>
</feature>
<protein>
    <submittedName>
        <fullName evidence="2">Uncharacterized protein</fullName>
    </submittedName>
</protein>
<organism evidence="2">
    <name type="scientific">uncultured Craurococcus sp</name>
    <dbReference type="NCBI Taxonomy" id="1135998"/>
    <lineage>
        <taxon>Bacteria</taxon>
        <taxon>Pseudomonadati</taxon>
        <taxon>Pseudomonadota</taxon>
        <taxon>Alphaproteobacteria</taxon>
        <taxon>Acetobacterales</taxon>
        <taxon>Acetobacteraceae</taxon>
        <taxon>Craurococcus</taxon>
        <taxon>environmental samples</taxon>
    </lineage>
</organism>
<accession>A0A6J4HRI4</accession>
<feature type="non-terminal residue" evidence="2">
    <location>
        <position position="1"/>
    </location>
</feature>